<dbReference type="SUPFAM" id="SSF48371">
    <property type="entry name" value="ARM repeat"/>
    <property type="match status" value="2"/>
</dbReference>
<comment type="caution">
    <text evidence="11">The sequence shown here is derived from an EMBL/GenBank/DDBJ whole genome shotgun (WGS) entry which is preliminary data.</text>
</comment>
<dbReference type="SUPFAM" id="SSF56112">
    <property type="entry name" value="Protein kinase-like (PK-like)"/>
    <property type="match status" value="1"/>
</dbReference>
<dbReference type="GO" id="GO:0000422">
    <property type="term" value="P:autophagy of mitochondrion"/>
    <property type="evidence" value="ECO:0007669"/>
    <property type="project" value="EnsemblFungi"/>
</dbReference>
<keyword evidence="6 11" id="KW-0418">Kinase</keyword>
<dbReference type="PROSITE" id="PS00915">
    <property type="entry name" value="PI3_4_KINASE_1"/>
    <property type="match status" value="1"/>
</dbReference>
<dbReference type="GO" id="GO:0005524">
    <property type="term" value="F:ATP binding"/>
    <property type="evidence" value="ECO:0007669"/>
    <property type="project" value="UniProtKB-KW"/>
</dbReference>
<evidence type="ECO:0000256" key="8">
    <source>
        <dbReference type="SAM" id="MobiDB-lite"/>
    </source>
</evidence>
<evidence type="ECO:0000256" key="6">
    <source>
        <dbReference type="ARBA" id="ARBA00022777"/>
    </source>
</evidence>
<dbReference type="Gene3D" id="1.10.1070.11">
    <property type="entry name" value="Phosphatidylinositol 3-/4-kinase, catalytic domain"/>
    <property type="match status" value="1"/>
</dbReference>
<evidence type="ECO:0000313" key="11">
    <source>
        <dbReference type="EMBL" id="KKA21124.1"/>
    </source>
</evidence>
<keyword evidence="4 11" id="KW-0808">Transferase</keyword>
<dbReference type="PROSITE" id="PS50290">
    <property type="entry name" value="PI3_4_KINASE_3"/>
    <property type="match status" value="1"/>
</dbReference>
<dbReference type="Pfam" id="PF00613">
    <property type="entry name" value="PI3Ka"/>
    <property type="match status" value="1"/>
</dbReference>
<evidence type="ECO:0000259" key="10">
    <source>
        <dbReference type="PROSITE" id="PS51545"/>
    </source>
</evidence>
<dbReference type="Proteomes" id="UP000053958">
    <property type="component" value="Unassembled WGS sequence"/>
</dbReference>
<dbReference type="GO" id="GO:0046854">
    <property type="term" value="P:phosphatidylinositol phosphate biosynthetic process"/>
    <property type="evidence" value="ECO:0007669"/>
    <property type="project" value="EnsemblFungi"/>
</dbReference>
<evidence type="ECO:0000256" key="7">
    <source>
        <dbReference type="ARBA" id="ARBA00022840"/>
    </source>
</evidence>
<dbReference type="OrthoDB" id="10264149at2759"/>
<dbReference type="EMBL" id="LASV01000201">
    <property type="protein sequence ID" value="KKA21124.1"/>
    <property type="molecule type" value="Genomic_DNA"/>
</dbReference>
<comment type="similarity">
    <text evidence="2">Belongs to the PI3/PI4-kinase family. Type III PI4K subfamily.</text>
</comment>
<dbReference type="Pfam" id="PF00454">
    <property type="entry name" value="PI3_PI4_kinase"/>
    <property type="match status" value="1"/>
</dbReference>
<evidence type="ECO:0000259" key="9">
    <source>
        <dbReference type="PROSITE" id="PS50290"/>
    </source>
</evidence>
<evidence type="ECO:0000256" key="4">
    <source>
        <dbReference type="ARBA" id="ARBA00022679"/>
    </source>
</evidence>
<dbReference type="SMART" id="SM00146">
    <property type="entry name" value="PI3Kc"/>
    <property type="match status" value="1"/>
</dbReference>
<dbReference type="InterPro" id="IPR015433">
    <property type="entry name" value="PI3/4_kinase"/>
</dbReference>
<dbReference type="GO" id="GO:0005886">
    <property type="term" value="C:plasma membrane"/>
    <property type="evidence" value="ECO:0007669"/>
    <property type="project" value="EnsemblFungi"/>
</dbReference>
<dbReference type="InterPro" id="IPR000403">
    <property type="entry name" value="PI3/4_kinase_cat_dom"/>
</dbReference>
<dbReference type="FunFam" id="1.10.1070.11:FF:000022">
    <property type="entry name" value="Phosphatidylinositol 4-kinase stt4"/>
    <property type="match status" value="1"/>
</dbReference>
<evidence type="ECO:0000256" key="2">
    <source>
        <dbReference type="ARBA" id="ARBA00006209"/>
    </source>
</evidence>
<dbReference type="STRING" id="1408163.A0A0F4YSC0"/>
<dbReference type="GO" id="GO:0004430">
    <property type="term" value="F:1-phosphatidylinositol 4-kinase activity"/>
    <property type="evidence" value="ECO:0007669"/>
    <property type="project" value="UniProtKB-EC"/>
</dbReference>
<dbReference type="Gene3D" id="3.30.1010.10">
    <property type="entry name" value="Phosphatidylinositol 3-kinase Catalytic Subunit, Chain A, domain 4"/>
    <property type="match status" value="1"/>
</dbReference>
<name>A0A0F4YSC0_RASE3</name>
<keyword evidence="5" id="KW-0547">Nucleotide-binding</keyword>
<feature type="domain" description="PIK helical" evidence="10">
    <location>
        <begin position="1403"/>
        <end position="1578"/>
    </location>
</feature>
<dbReference type="GO" id="GO:0140504">
    <property type="term" value="P:microlipophagy"/>
    <property type="evidence" value="ECO:0007669"/>
    <property type="project" value="EnsemblFungi"/>
</dbReference>
<dbReference type="InterPro" id="IPR036940">
    <property type="entry name" value="PI3/4_kinase_cat_sf"/>
</dbReference>
<keyword evidence="12" id="KW-1185">Reference proteome</keyword>
<dbReference type="SMART" id="SM00145">
    <property type="entry name" value="PI3Ka"/>
    <property type="match status" value="1"/>
</dbReference>
<dbReference type="EC" id="2.7.1.67" evidence="3"/>
<dbReference type="InterPro" id="IPR042236">
    <property type="entry name" value="PI3K_accessory_sf"/>
</dbReference>
<dbReference type="PROSITE" id="PS00916">
    <property type="entry name" value="PI3_4_KINASE_2"/>
    <property type="match status" value="1"/>
</dbReference>
<dbReference type="GO" id="GO:0030866">
    <property type="term" value="P:cortical actin cytoskeleton organization"/>
    <property type="evidence" value="ECO:0007669"/>
    <property type="project" value="EnsemblFungi"/>
</dbReference>
<dbReference type="PANTHER" id="PTHR10048">
    <property type="entry name" value="PHOSPHATIDYLINOSITOL KINASE"/>
    <property type="match status" value="1"/>
</dbReference>
<evidence type="ECO:0000256" key="3">
    <source>
        <dbReference type="ARBA" id="ARBA00012169"/>
    </source>
</evidence>
<dbReference type="GO" id="GO:0060237">
    <property type="term" value="P:regulation of fungal-type cell wall organization"/>
    <property type="evidence" value="ECO:0007669"/>
    <property type="project" value="EnsemblFungi"/>
</dbReference>
<feature type="compositionally biased region" description="Basic and acidic residues" evidence="8">
    <location>
        <begin position="1677"/>
        <end position="1696"/>
    </location>
</feature>
<dbReference type="FunFam" id="3.30.1010.10:FF:000014">
    <property type="entry name" value="Phosphatidylinositol 4-kinase STT4"/>
    <property type="match status" value="1"/>
</dbReference>
<dbReference type="Gene3D" id="1.25.40.70">
    <property type="entry name" value="Phosphatidylinositol 3-kinase, accessory domain (PIK)"/>
    <property type="match status" value="1"/>
</dbReference>
<dbReference type="InterPro" id="IPR011009">
    <property type="entry name" value="Kinase-like_dom_sf"/>
</dbReference>
<dbReference type="InterPro" id="IPR016024">
    <property type="entry name" value="ARM-type_fold"/>
</dbReference>
<gene>
    <name evidence="11" type="ORF">T310_4837</name>
</gene>
<dbReference type="GeneID" id="25317184"/>
<dbReference type="GO" id="GO:0061909">
    <property type="term" value="P:autophagosome-lysosome fusion"/>
    <property type="evidence" value="ECO:0007669"/>
    <property type="project" value="EnsemblFungi"/>
</dbReference>
<keyword evidence="7" id="KW-0067">ATP-binding</keyword>
<accession>A0A0F4YSC0</accession>
<evidence type="ECO:0000256" key="1">
    <source>
        <dbReference type="ARBA" id="ARBA00001686"/>
    </source>
</evidence>
<dbReference type="Pfam" id="PF19274">
    <property type="entry name" value="PI4K_N"/>
    <property type="match status" value="1"/>
</dbReference>
<dbReference type="RefSeq" id="XP_013327736.1">
    <property type="nucleotide sequence ID" value="XM_013472282.1"/>
</dbReference>
<dbReference type="GO" id="GO:0005737">
    <property type="term" value="C:cytoplasm"/>
    <property type="evidence" value="ECO:0007669"/>
    <property type="project" value="TreeGrafter"/>
</dbReference>
<comment type="catalytic activity">
    <reaction evidence="1">
        <text>a 1,2-diacyl-sn-glycero-3-phospho-(1D-myo-inositol) + ATP = a 1,2-diacyl-sn-glycero-3-phospho-(1D-myo-inositol 4-phosphate) + ADP + H(+)</text>
        <dbReference type="Rhea" id="RHEA:19877"/>
        <dbReference type="ChEBI" id="CHEBI:15378"/>
        <dbReference type="ChEBI" id="CHEBI:30616"/>
        <dbReference type="ChEBI" id="CHEBI:57880"/>
        <dbReference type="ChEBI" id="CHEBI:58178"/>
        <dbReference type="ChEBI" id="CHEBI:456216"/>
        <dbReference type="EC" id="2.7.1.67"/>
    </reaction>
</comment>
<reference evidence="11 12" key="1">
    <citation type="submission" date="2015-04" db="EMBL/GenBank/DDBJ databases">
        <authorList>
            <person name="Heijne W.H."/>
            <person name="Fedorova N.D."/>
            <person name="Nierman W.C."/>
            <person name="Vollebregt A.W."/>
            <person name="Zhao Z."/>
            <person name="Wu L."/>
            <person name="Kumar M."/>
            <person name="Stam H."/>
            <person name="van den Berg M.A."/>
            <person name="Pel H.J."/>
        </authorList>
    </citation>
    <scope>NUCLEOTIDE SEQUENCE [LARGE SCALE GENOMIC DNA]</scope>
    <source>
        <strain evidence="11 12">CBS 393.64</strain>
    </source>
</reference>
<sequence length="1996" mass="222282">MDASSVDVRRSAFEKLAALGVKSKEYHGEQDINRLLKACGGPKLQSNGSLDGVFRGQAPTSRVPMTIRELEILLALCKTSPTVSHLDHAVRLVSQLSEYLPESHSQLFRSSPFLVGIKPSPWEELTRSLTTALLSLALNHPSLQDTAANAVATYLANCAQAVDAIAPGPSQRSRADDPGEPKESADIMAFTVSFVGFLEASAPYAHFWTAAQKLDIIKQVQGILSEGFLVAVETASSTIRNSNTSDHVLRDWRRYSRRYAAQGRPLGAMLLQQGFMKFVKACTITTVFGAQTVNDERLLDNYMTGVAVPRGNSDDAEGALVKHLVNAIAEEIHLLEDGSDYLQLGSSWQQELAFSVKASALVGFLNCVILDEESADIELLLSWLEDTLADANQMASFDLATVALKTVASIARLSPSNASNLSRSLLRFIVQGGTTGPVVSVAAHCLAQVLNILSQDSVITTLYSLGNVLSPTATSTEKSAQYSVDTLENGANPEPYAQPTNESVISLSCNGEEETTVTHRNVIHAIVTIATSCNDDKITALAQSMLLQKIGKINIVVDACIIQETATLALSNSLTEFQLLLKFYTRLHREGLAKGHSIILDAVQNARTYLSVSLKRNSSLYRIYLIHLLESIVNKGDVTDLEHDRQKDIVLSPDDITPLLKPLALLVSLRNETIGDPPEISEYDEDMAALFRDAWFNIAVHGISLNSDVGRRYCDELRVLAQHSPPLVPENRTEVLESDVELNTILRRGMAPHRVAEQKRMLISELPDHESDVKRLNYPKTIFLNASLLIESLRASSGDCTKILTYFLDPMLNTSEMGGCMDAVADKAVSIYLAKTLSGKNEEFSAPCLSKQLAEIFVACCHRIGRVQEVAISCANKIISRSPSALCERHSLFALLDLLTVMWSSCLEGELDEFGWKSTFTSSRGQVKVELSDNYEFRRRTLDSFYIRAKGWVTTVVNIAPLDVKGLLQTYLSEYEDDGAYGHISLGRSFALEMASLIPQSDQRLGSIDNYGIDTVNFASDFIAQYTTRQEYRYSEVPPMSSRASMADKSSSCAQLLCCHSFSNDRIIKGLEIRATASDTSQAVKDMEVILAHLSDQISNGIDVSTDELREALRRAAALLCSGNEAHPSIVHYLVGIPFQRFTKESINFGISLWLGVIHENQNTESRILVEVAEAWERTVQRKKGIFNPSFNHPDPFVTNIELLPTDKASMLRKQQKAQDILSPHLRILQFFESHFNAIRLGSPHSQRIFCRVISSTLVGLKETYGHPLAREVHFHIILFGLRVLKHSTTQSAISKWKLKDQILSAALSWFRHPPRWSFGGNRLQIKAEDKVLNDVASALKSVASIGSANSGSYKTLQSKQELLQTLIENERARLKVWLYPLEQEKRHYMPGFGNKNNPEGIASLLRIAWAESASLAIQIAARFPSDKIRNDVRWLLLNFPEKALDVPESLEIMFGSALPADISFQLKYLLYWAPVPPIEALTYFLPAYGNHPFILQYAMRALESHPIDVRFFFVPQLVQALRYDALGYVERYIFESAKLSQLFAHQVIWNMKANAYKDEDSQIPDPIKPTLDNFMDMLVSSFSSEERDFYEREFSFFNEITGVSGKLRPYIKKSKPEKKQKIEEELRKIKVEVGVYLPSNPDGVVVGIDRKSGKPLQSHAKAPYMATFRIKKTRRRTDDTVDKPKTANQRARDSTADSTVQASADGGQETYEVWQSAIFKVGDDCRQDVLALQMIAAFRSIFANVGLDVWVFPYRVTATAPGCGVIDVLPNSISRDMLGREAVNGLYDYFVTKYGGEESTRFQEARTNFIKSMASYSVISYLLQFKDRHNGNIMIDDAGHIIHIDFGFCFDIAPGGVRFERAPFKLTSEMVAVMGGGQHLAGGGVSSTGIHLPGTHSHDPTTTQPYRWFESLTVKAFLASRPHATKLMHIVTMMLDSGLPCFKPDTLKNFRDRFVLDKSEREAADYMRELIRKSYLSFSTKGYDQFQLMTNGIPY</sequence>
<dbReference type="GO" id="GO:0006995">
    <property type="term" value="P:cellular response to nitrogen starvation"/>
    <property type="evidence" value="ECO:0007669"/>
    <property type="project" value="EnsemblFungi"/>
</dbReference>
<protein>
    <recommendedName>
        <fullName evidence="3">1-phosphatidylinositol 4-kinase</fullName>
        <ecNumber evidence="3">2.7.1.67</ecNumber>
    </recommendedName>
</protein>
<dbReference type="InterPro" id="IPR045495">
    <property type="entry name" value="PI4K_N"/>
</dbReference>
<dbReference type="InterPro" id="IPR018936">
    <property type="entry name" value="PI3/4_kinase_CS"/>
</dbReference>
<proteinExistence type="inferred from homology"/>
<evidence type="ECO:0000313" key="12">
    <source>
        <dbReference type="Proteomes" id="UP000053958"/>
    </source>
</evidence>
<dbReference type="CDD" id="cd05167">
    <property type="entry name" value="PI4Kc_III_alpha"/>
    <property type="match status" value="1"/>
</dbReference>
<organism evidence="11 12">
    <name type="scientific">Rasamsonia emersonii (strain ATCC 16479 / CBS 393.64 / IMI 116815)</name>
    <dbReference type="NCBI Taxonomy" id="1408163"/>
    <lineage>
        <taxon>Eukaryota</taxon>
        <taxon>Fungi</taxon>
        <taxon>Dikarya</taxon>
        <taxon>Ascomycota</taxon>
        <taxon>Pezizomycotina</taxon>
        <taxon>Eurotiomycetes</taxon>
        <taxon>Eurotiomycetidae</taxon>
        <taxon>Eurotiales</taxon>
        <taxon>Trichocomaceae</taxon>
        <taxon>Rasamsonia</taxon>
    </lineage>
</organism>
<feature type="region of interest" description="Disordered" evidence="8">
    <location>
        <begin position="1674"/>
        <end position="1705"/>
    </location>
</feature>
<evidence type="ECO:0000256" key="5">
    <source>
        <dbReference type="ARBA" id="ARBA00022741"/>
    </source>
</evidence>
<dbReference type="PANTHER" id="PTHR10048:SF15">
    <property type="entry name" value="PHOSPHATIDYLINOSITOL 4-KINASE ALPHA"/>
    <property type="match status" value="1"/>
</dbReference>
<dbReference type="InterPro" id="IPR001263">
    <property type="entry name" value="PI3K_accessory_dom"/>
</dbReference>
<feature type="domain" description="PI3K/PI4K catalytic" evidence="9">
    <location>
        <begin position="1679"/>
        <end position="1980"/>
    </location>
</feature>
<dbReference type="PROSITE" id="PS51545">
    <property type="entry name" value="PIK_HELICAL"/>
    <property type="match status" value="1"/>
</dbReference>
<dbReference type="FunFam" id="1.25.40.70:FF:000011">
    <property type="entry name" value="Phosphatidylinositol 4-kinase alpha"/>
    <property type="match status" value="1"/>
</dbReference>
<dbReference type="GO" id="GO:0048015">
    <property type="term" value="P:phosphatidylinositol-mediated signaling"/>
    <property type="evidence" value="ECO:0007669"/>
    <property type="project" value="TreeGrafter"/>
</dbReference>